<comment type="caution">
    <text evidence="2">The sequence shown here is derived from an EMBL/GenBank/DDBJ whole genome shotgun (WGS) entry which is preliminary data.</text>
</comment>
<organism evidence="2 5">
    <name type="scientific">Paraburkholderia caledonica</name>
    <dbReference type="NCBI Taxonomy" id="134536"/>
    <lineage>
        <taxon>Bacteria</taxon>
        <taxon>Pseudomonadati</taxon>
        <taxon>Pseudomonadota</taxon>
        <taxon>Betaproteobacteria</taxon>
        <taxon>Burkholderiales</taxon>
        <taxon>Burkholderiaceae</taxon>
        <taxon>Paraburkholderia</taxon>
    </lineage>
</organism>
<feature type="domain" description="DUF1653" evidence="1">
    <location>
        <begin position="6"/>
        <end position="64"/>
    </location>
</feature>
<dbReference type="Proteomes" id="UP001185254">
    <property type="component" value="Unassembled WGS sequence"/>
</dbReference>
<keyword evidence="4" id="KW-1185">Reference proteome</keyword>
<evidence type="ECO:0000313" key="5">
    <source>
        <dbReference type="Proteomes" id="UP001229486"/>
    </source>
</evidence>
<dbReference type="EMBL" id="JAVDQN010000002">
    <property type="protein sequence ID" value="MDR6376250.1"/>
    <property type="molecule type" value="Genomic_DNA"/>
</dbReference>
<dbReference type="GeneID" id="97032259"/>
<accession>A0AB73IDW9</accession>
<dbReference type="InterPro" id="IPR023387">
    <property type="entry name" value="DUF1653-like_dom"/>
</dbReference>
<evidence type="ECO:0000313" key="3">
    <source>
        <dbReference type="EMBL" id="MDR6376250.1"/>
    </source>
</evidence>
<dbReference type="RefSeq" id="WP_088173880.1">
    <property type="nucleotide sequence ID" value="NZ_JAURTK010000003.1"/>
</dbReference>
<dbReference type="Pfam" id="PF07866">
    <property type="entry name" value="DUF1653"/>
    <property type="match status" value="1"/>
</dbReference>
<dbReference type="AlphaFoldDB" id="A0AB73IDW9"/>
<sequence length="67" mass="7620">MVQTTRYRHYKGGIYELICEATLESDPAITMIVYRAANGTIWTRPASVFFELVEHEGAKVPRFAAIE</sequence>
<dbReference type="Gene3D" id="2.30.30.320">
    <property type="entry name" value="DUF1653-like domain"/>
    <property type="match status" value="1"/>
</dbReference>
<protein>
    <recommendedName>
        <fullName evidence="1">DUF1653 domain-containing protein</fullName>
    </recommendedName>
</protein>
<dbReference type="EMBL" id="JAURTK010000003">
    <property type="protein sequence ID" value="MDP9647339.1"/>
    <property type="molecule type" value="Genomic_DNA"/>
</dbReference>
<reference evidence="2 4" key="1">
    <citation type="submission" date="2023-07" db="EMBL/GenBank/DDBJ databases">
        <title>Sorghum-associated microbial communities from plants grown in Nebraska, USA.</title>
        <authorList>
            <person name="Schachtman D."/>
        </authorList>
    </citation>
    <scope>NUCLEOTIDE SEQUENCE</scope>
    <source>
        <strain evidence="3 4">DS1039</strain>
        <strain evidence="2">DS1061</strain>
    </source>
</reference>
<evidence type="ECO:0000259" key="1">
    <source>
        <dbReference type="Pfam" id="PF07866"/>
    </source>
</evidence>
<dbReference type="Proteomes" id="UP001229486">
    <property type="component" value="Unassembled WGS sequence"/>
</dbReference>
<gene>
    <name evidence="3" type="ORF">J2776_002950</name>
    <name evidence="2" type="ORF">J2793_002785</name>
</gene>
<evidence type="ECO:0000313" key="2">
    <source>
        <dbReference type="EMBL" id="MDP9647339.1"/>
    </source>
</evidence>
<proteinExistence type="predicted"/>
<dbReference type="InterPro" id="IPR037135">
    <property type="entry name" value="DUF1653-like_dom_sf"/>
</dbReference>
<name>A0AB73IDW9_9BURK</name>
<evidence type="ECO:0000313" key="4">
    <source>
        <dbReference type="Proteomes" id="UP001185254"/>
    </source>
</evidence>